<dbReference type="InterPro" id="IPR014284">
    <property type="entry name" value="RNA_pol_sigma-70_dom"/>
</dbReference>
<evidence type="ECO:0000256" key="6">
    <source>
        <dbReference type="ARBA" id="ARBA00023163"/>
    </source>
</evidence>
<dbReference type="InterPro" id="IPR036388">
    <property type="entry name" value="WH-like_DNA-bd_sf"/>
</dbReference>
<dbReference type="InterPro" id="IPR013249">
    <property type="entry name" value="RNA_pol_sigma70_r4_t2"/>
</dbReference>
<dbReference type="GO" id="GO:0016987">
    <property type="term" value="F:sigma factor activity"/>
    <property type="evidence" value="ECO:0007669"/>
    <property type="project" value="UniProtKB-KW"/>
</dbReference>
<dbReference type="InterPro" id="IPR013325">
    <property type="entry name" value="RNA_pol_sigma_r2"/>
</dbReference>
<evidence type="ECO:0000256" key="4">
    <source>
        <dbReference type="ARBA" id="ARBA00023082"/>
    </source>
</evidence>
<gene>
    <name evidence="9" type="ORF">NSK11_contig00005-0119</name>
</gene>
<dbReference type="Proteomes" id="UP000037179">
    <property type="component" value="Unassembled WGS sequence"/>
</dbReference>
<dbReference type="SUPFAM" id="SSF88659">
    <property type="entry name" value="Sigma3 and sigma4 domains of RNA polymerase sigma factors"/>
    <property type="match status" value="1"/>
</dbReference>
<feature type="domain" description="RNA polymerase sigma factor 70 region 4 type 2" evidence="8">
    <location>
        <begin position="182"/>
        <end position="230"/>
    </location>
</feature>
<keyword evidence="10" id="KW-1185">Reference proteome</keyword>
<dbReference type="Gene3D" id="1.10.10.10">
    <property type="entry name" value="Winged helix-like DNA-binding domain superfamily/Winged helix DNA-binding domain"/>
    <property type="match status" value="1"/>
</dbReference>
<dbReference type="NCBIfam" id="NF007214">
    <property type="entry name" value="PRK09636.1"/>
    <property type="match status" value="1"/>
</dbReference>
<keyword evidence="6" id="KW-0804">Transcription</keyword>
<dbReference type="SUPFAM" id="SSF88946">
    <property type="entry name" value="Sigma2 domain of RNA polymerase sigma factors"/>
    <property type="match status" value="1"/>
</dbReference>
<evidence type="ECO:0000259" key="7">
    <source>
        <dbReference type="Pfam" id="PF04542"/>
    </source>
</evidence>
<evidence type="ECO:0000256" key="3">
    <source>
        <dbReference type="ARBA" id="ARBA00023015"/>
    </source>
</evidence>
<sequence>MDGSWHRAVMASMSETAGGDSQTVPSERNSASMPVMLSRNRVRAHGVSRAAAGAVAAASRTGRSIDSMVAALLADLFESNRPHLLSVAYRLTGSVSDAEDAVQESWLRLAVARQSEIEDLRAWLTTVVGRICLDRLRSAAVRREKYVGQRLPEPIVTAITPSSTPDPLAAVVRKQEFRFAAMVVLDTLTPPQRVAFVLHDGFSIPFAEIADILGISTEAARHLAARARKAVAQAPEPVADDEHGAAVQRLLTALAGGDVDAVVAALHPDVRTIGDGGGLVSTAINIVAGVDKNVRLWRGLWRRFGLFDPEHTGPARVLEPVLVNGQWGILAHETASYDGVPGSPERVYGFTVRDGTVWGVYDVVNPAKLKGIRVPH</sequence>
<reference evidence="10" key="1">
    <citation type="submission" date="2015-07" db="EMBL/GenBank/DDBJ databases">
        <title>Nocardia seriolae U-1 whole genome shotgun sequence.</title>
        <authorList>
            <person name="Imajoh M."/>
            <person name="Fukumoto Y."/>
            <person name="Sukeda M."/>
            <person name="Yamane J."/>
            <person name="Yamasaki K."/>
            <person name="Shimizu M."/>
            <person name="Ohnishi K."/>
            <person name="Oshima S."/>
        </authorList>
    </citation>
    <scope>NUCLEOTIDE SEQUENCE [LARGE SCALE GENOMIC DNA]</scope>
    <source>
        <strain evidence="10">U-1</strain>
    </source>
</reference>
<evidence type="ECO:0000313" key="9">
    <source>
        <dbReference type="EMBL" id="GAP26390.1"/>
    </source>
</evidence>
<dbReference type="NCBIfam" id="TIGR02937">
    <property type="entry name" value="sigma70-ECF"/>
    <property type="match status" value="1"/>
</dbReference>
<evidence type="ECO:0000313" key="10">
    <source>
        <dbReference type="Proteomes" id="UP000037179"/>
    </source>
</evidence>
<comment type="similarity">
    <text evidence="1">Belongs to the sigma-70 factor family. ECF subfamily.</text>
</comment>
<proteinExistence type="inferred from homology"/>
<dbReference type="Pfam" id="PF08281">
    <property type="entry name" value="Sigma70_r4_2"/>
    <property type="match status" value="1"/>
</dbReference>
<protein>
    <submittedName>
        <fullName evidence="9">RNA polymerase sigma factor SigJ</fullName>
    </submittedName>
</protein>
<evidence type="ECO:0000256" key="2">
    <source>
        <dbReference type="ARBA" id="ARBA00011344"/>
    </source>
</evidence>
<comment type="caution">
    <text evidence="9">The sequence shown here is derived from an EMBL/GenBank/DDBJ whole genome shotgun (WGS) entry which is preliminary data.</text>
</comment>
<keyword evidence="4" id="KW-0731">Sigma factor</keyword>
<dbReference type="Gene3D" id="1.10.1740.10">
    <property type="match status" value="1"/>
</dbReference>
<keyword evidence="3" id="KW-0805">Transcription regulation</keyword>
<dbReference type="Pfam" id="PF04542">
    <property type="entry name" value="Sigma70_r2"/>
    <property type="match status" value="1"/>
</dbReference>
<feature type="domain" description="RNA polymerase sigma-70 region 2" evidence="7">
    <location>
        <begin position="76"/>
        <end position="140"/>
    </location>
</feature>
<keyword evidence="5" id="KW-0238">DNA-binding</keyword>
<dbReference type="InterPro" id="IPR032710">
    <property type="entry name" value="NTF2-like_dom_sf"/>
</dbReference>
<dbReference type="PANTHER" id="PTHR30173">
    <property type="entry name" value="SIGMA 19 FACTOR"/>
    <property type="match status" value="1"/>
</dbReference>
<comment type="subunit">
    <text evidence="2">Interacts transiently with the RNA polymerase catalytic core formed by RpoA, RpoB, RpoC and RpoZ (2 alpha, 1 beta, 1 beta' and 1 omega subunit) to form the RNA polymerase holoenzyme that can initiate transcription.</text>
</comment>
<dbReference type="PANTHER" id="PTHR30173:SF36">
    <property type="entry name" value="ECF RNA POLYMERASE SIGMA FACTOR SIGJ"/>
    <property type="match status" value="1"/>
</dbReference>
<dbReference type="SUPFAM" id="SSF54427">
    <property type="entry name" value="NTF2-like"/>
    <property type="match status" value="1"/>
</dbReference>
<name>A0ABC9YMB1_9NOCA</name>
<evidence type="ECO:0000256" key="5">
    <source>
        <dbReference type="ARBA" id="ARBA00023125"/>
    </source>
</evidence>
<dbReference type="Gene3D" id="3.10.450.50">
    <property type="match status" value="1"/>
</dbReference>
<dbReference type="AlphaFoldDB" id="A0ABC9YMB1"/>
<dbReference type="InterPro" id="IPR052704">
    <property type="entry name" value="ECF_Sigma-70_Domain"/>
</dbReference>
<dbReference type="InterPro" id="IPR013324">
    <property type="entry name" value="RNA_pol_sigma_r3/r4-like"/>
</dbReference>
<evidence type="ECO:0000256" key="1">
    <source>
        <dbReference type="ARBA" id="ARBA00010641"/>
    </source>
</evidence>
<evidence type="ECO:0000259" key="8">
    <source>
        <dbReference type="Pfam" id="PF08281"/>
    </source>
</evidence>
<organism evidence="9 10">
    <name type="scientific">Nocardia seriolae</name>
    <dbReference type="NCBI Taxonomy" id="37332"/>
    <lineage>
        <taxon>Bacteria</taxon>
        <taxon>Bacillati</taxon>
        <taxon>Actinomycetota</taxon>
        <taxon>Actinomycetes</taxon>
        <taxon>Mycobacteriales</taxon>
        <taxon>Nocardiaceae</taxon>
        <taxon>Nocardia</taxon>
    </lineage>
</organism>
<accession>A0ABC9YMB1</accession>
<dbReference type="GO" id="GO:0003677">
    <property type="term" value="F:DNA binding"/>
    <property type="evidence" value="ECO:0007669"/>
    <property type="project" value="UniProtKB-KW"/>
</dbReference>
<dbReference type="EMBL" id="BBYQ01000005">
    <property type="protein sequence ID" value="GAP26390.1"/>
    <property type="molecule type" value="Genomic_DNA"/>
</dbReference>
<dbReference type="InterPro" id="IPR007627">
    <property type="entry name" value="RNA_pol_sigma70_r2"/>
</dbReference>
<reference evidence="9 10" key="2">
    <citation type="journal article" date="2016" name="Genome Announc.">
        <title>Draft Genome Sequence of Erythromycin- and Oxytetracycline-Sensitive Nocardia seriolae Strain U-1 (NBRC 110359).</title>
        <authorList>
            <person name="Imajoh M."/>
            <person name="Sukeda M."/>
            <person name="Shimizu M."/>
            <person name="Yamane J."/>
            <person name="Ohnishi K."/>
            <person name="Oshima S."/>
        </authorList>
    </citation>
    <scope>NUCLEOTIDE SEQUENCE [LARGE SCALE GENOMIC DNA]</scope>
    <source>
        <strain evidence="9 10">U-1</strain>
    </source>
</reference>